<accession>A0A087URP6</accession>
<protein>
    <recommendedName>
        <fullName evidence="4">HTH CENPB-type domain-containing protein</fullName>
    </recommendedName>
</protein>
<evidence type="ECO:0000256" key="1">
    <source>
        <dbReference type="SAM" id="MobiDB-lite"/>
    </source>
</evidence>
<keyword evidence="3" id="KW-1185">Reference proteome</keyword>
<dbReference type="AlphaFoldDB" id="A0A087URP6"/>
<sequence length="94" mass="11286">MIRNWQNQEEDLKKATHSKHNLQRGTAQWPEFEVELNTWILDHRKAGLCLYNIHQVRVTATDREIADFTVSRSLCSRFIKRNQLRMQNKTKILH</sequence>
<proteinExistence type="predicted"/>
<organism evidence="2 3">
    <name type="scientific">Stegodyphus mimosarum</name>
    <name type="common">African social velvet spider</name>
    <dbReference type="NCBI Taxonomy" id="407821"/>
    <lineage>
        <taxon>Eukaryota</taxon>
        <taxon>Metazoa</taxon>
        <taxon>Ecdysozoa</taxon>
        <taxon>Arthropoda</taxon>
        <taxon>Chelicerata</taxon>
        <taxon>Arachnida</taxon>
        <taxon>Araneae</taxon>
        <taxon>Araneomorphae</taxon>
        <taxon>Entelegynae</taxon>
        <taxon>Eresoidea</taxon>
        <taxon>Eresidae</taxon>
        <taxon>Stegodyphus</taxon>
    </lineage>
</organism>
<reference evidence="2 3" key="1">
    <citation type="submission" date="2013-11" db="EMBL/GenBank/DDBJ databases">
        <title>Genome sequencing of Stegodyphus mimosarum.</title>
        <authorList>
            <person name="Bechsgaard J."/>
        </authorList>
    </citation>
    <scope>NUCLEOTIDE SEQUENCE [LARGE SCALE GENOMIC DNA]</scope>
</reference>
<evidence type="ECO:0000313" key="3">
    <source>
        <dbReference type="Proteomes" id="UP000054359"/>
    </source>
</evidence>
<dbReference type="EMBL" id="KK121230">
    <property type="protein sequence ID" value="KFM80035.1"/>
    <property type="molecule type" value="Genomic_DNA"/>
</dbReference>
<name>A0A087URP6_STEMI</name>
<evidence type="ECO:0000313" key="2">
    <source>
        <dbReference type="EMBL" id="KFM80035.1"/>
    </source>
</evidence>
<evidence type="ECO:0008006" key="4">
    <source>
        <dbReference type="Google" id="ProtNLM"/>
    </source>
</evidence>
<feature type="region of interest" description="Disordered" evidence="1">
    <location>
        <begin position="1"/>
        <end position="24"/>
    </location>
</feature>
<gene>
    <name evidence="2" type="ORF">X975_22481</name>
</gene>
<feature type="non-terminal residue" evidence="2">
    <location>
        <position position="94"/>
    </location>
</feature>
<dbReference type="Proteomes" id="UP000054359">
    <property type="component" value="Unassembled WGS sequence"/>
</dbReference>